<dbReference type="Gene3D" id="2.60.40.790">
    <property type="match status" value="1"/>
</dbReference>
<dbReference type="PROSITE" id="PS01031">
    <property type="entry name" value="SHSP"/>
    <property type="match status" value="1"/>
</dbReference>
<dbReference type="AlphaFoldDB" id="A0A4R1JA70"/>
<dbReference type="EMBL" id="SMGD01000014">
    <property type="protein sequence ID" value="TCK47533.1"/>
    <property type="molecule type" value="Genomic_DNA"/>
</dbReference>
<evidence type="ECO:0000313" key="5">
    <source>
        <dbReference type="Proteomes" id="UP000295565"/>
    </source>
</evidence>
<proteinExistence type="inferred from homology"/>
<dbReference type="InterPro" id="IPR008978">
    <property type="entry name" value="HSP20-like_chaperone"/>
</dbReference>
<evidence type="ECO:0000256" key="1">
    <source>
        <dbReference type="PROSITE-ProRule" id="PRU00285"/>
    </source>
</evidence>
<feature type="domain" description="SHSP" evidence="3">
    <location>
        <begin position="30"/>
        <end position="140"/>
    </location>
</feature>
<gene>
    <name evidence="4" type="ORF">EV690_2564</name>
</gene>
<organism evidence="4 5">
    <name type="scientific">Celerinatantimonas diazotrophica</name>
    <dbReference type="NCBI Taxonomy" id="412034"/>
    <lineage>
        <taxon>Bacteria</taxon>
        <taxon>Pseudomonadati</taxon>
        <taxon>Pseudomonadota</taxon>
        <taxon>Gammaproteobacteria</taxon>
        <taxon>Celerinatantimonadaceae</taxon>
        <taxon>Celerinatantimonas</taxon>
    </lineage>
</organism>
<dbReference type="PANTHER" id="PTHR11527">
    <property type="entry name" value="HEAT-SHOCK PROTEIN 20 FAMILY MEMBER"/>
    <property type="match status" value="1"/>
</dbReference>
<reference evidence="4 5" key="1">
    <citation type="submission" date="2019-03" db="EMBL/GenBank/DDBJ databases">
        <title>Genomic Encyclopedia of Type Strains, Phase IV (KMG-IV): sequencing the most valuable type-strain genomes for metagenomic binning, comparative biology and taxonomic classification.</title>
        <authorList>
            <person name="Goeker M."/>
        </authorList>
    </citation>
    <scope>NUCLEOTIDE SEQUENCE [LARGE SCALE GENOMIC DNA]</scope>
    <source>
        <strain evidence="4 5">DSM 18577</strain>
    </source>
</reference>
<accession>A0A4R1JA70</accession>
<evidence type="ECO:0000256" key="2">
    <source>
        <dbReference type="RuleBase" id="RU003616"/>
    </source>
</evidence>
<protein>
    <submittedName>
        <fullName evidence="4">HSP20 family protein</fullName>
    </submittedName>
</protein>
<dbReference type="InterPro" id="IPR031107">
    <property type="entry name" value="Small_HSP"/>
</dbReference>
<dbReference type="Pfam" id="PF00011">
    <property type="entry name" value="HSP20"/>
    <property type="match status" value="1"/>
</dbReference>
<dbReference type="SUPFAM" id="SSF49764">
    <property type="entry name" value="HSP20-like chaperones"/>
    <property type="match status" value="1"/>
</dbReference>
<dbReference type="OrthoDB" id="9792695at2"/>
<dbReference type="InterPro" id="IPR002068">
    <property type="entry name" value="A-crystallin/Hsp20_dom"/>
</dbReference>
<dbReference type="RefSeq" id="WP_131913343.1">
    <property type="nucleotide sequence ID" value="NZ_OU594967.1"/>
</dbReference>
<evidence type="ECO:0000259" key="3">
    <source>
        <dbReference type="PROSITE" id="PS01031"/>
    </source>
</evidence>
<name>A0A4R1JA70_9GAMM</name>
<dbReference type="CDD" id="cd06464">
    <property type="entry name" value="ACD_sHsps-like"/>
    <property type="match status" value="1"/>
</dbReference>
<comment type="similarity">
    <text evidence="1 2">Belongs to the small heat shock protein (HSP20) family.</text>
</comment>
<comment type="caution">
    <text evidence="4">The sequence shown here is derived from an EMBL/GenBank/DDBJ whole genome shotgun (WGS) entry which is preliminary data.</text>
</comment>
<sequence length="140" mass="16783">MNMKLRPWNPTEDFDEMVHRLMNWPMPFADQKRRWMPATDIVEAANRYELKVELPEIRKEDIKVSLEDGYLVLSGERSHEKNDEKLQLNERFYGQFTRRYQLPSDVKTDEIDARFENGMLYLSLPKTKVSTPETQHIEIH</sequence>
<evidence type="ECO:0000313" key="4">
    <source>
        <dbReference type="EMBL" id="TCK47533.1"/>
    </source>
</evidence>
<dbReference type="Proteomes" id="UP000295565">
    <property type="component" value="Unassembled WGS sequence"/>
</dbReference>
<keyword evidence="5" id="KW-1185">Reference proteome</keyword>